<dbReference type="Pfam" id="PF08573">
    <property type="entry name" value="SAE2"/>
    <property type="match status" value="1"/>
</dbReference>
<evidence type="ECO:0000256" key="1">
    <source>
        <dbReference type="ARBA" id="ARBA00004123"/>
    </source>
</evidence>
<keyword evidence="3" id="KW-0539">Nucleus</keyword>
<feature type="domain" description="DNA endonuclease activator Ctp1 C-terminal" evidence="5">
    <location>
        <begin position="424"/>
        <end position="541"/>
    </location>
</feature>
<dbReference type="AlphaFoldDB" id="A0A0G4GJ55"/>
<feature type="region of interest" description="Disordered" evidence="4">
    <location>
        <begin position="521"/>
        <end position="549"/>
    </location>
</feature>
<accession>A0A0G4GJ55</accession>
<feature type="compositionally biased region" description="Pro residues" evidence="4">
    <location>
        <begin position="539"/>
        <end position="549"/>
    </location>
</feature>
<dbReference type="InterPro" id="IPR013882">
    <property type="entry name" value="Ctp1_C"/>
</dbReference>
<feature type="compositionally biased region" description="Basic and acidic residues" evidence="4">
    <location>
        <begin position="150"/>
        <end position="160"/>
    </location>
</feature>
<dbReference type="OMA" id="DEEMHAT"/>
<keyword evidence="7" id="KW-1185">Reference proteome</keyword>
<sequence>MAADEQLREENQSLRQQVQRQAAKLQRYERVIAQQAATITSYREAFQHLQTARAIQRSGQRAIAPPPSDAQPALALSNGPPNPRPHPSPNVTAQEQQQDGNGGNDDISPDGVAAAAVCSKRHKTSDSQKREVHSAQPRDDYVDAPGSGDRNGEPAERADQPDQSGDGASGCGNGMINSLSQPIVIDESQEAAEKPEEGGGGSSGGGDKDKDHGREESMMAGGGKRPDEEMHATPPEGTPPDAAQPMAVDRHTPTPATPQDGHDGPIPPPAFNINRSSHDHRRDGRHLILSPRRSNSRYRYGRAPALLPDPGEPTDGRRKRKVIYLNQHGSLRQSPSPARAAALPDADRGEEEGEGHSGGDGAGGRSGSGSGDGAVGGGGEAAGGDGVGGRLHVTKLANGGIQIRARGRDALAGLAAKRANAPNYRAVVRNREERADNMEGYECSQCAGFYRALGMDPPADVVCNHSHHHQQQQQGSGGSGASDRAASRAARAANMLMPLPVPAGRGQQIAQAIVKKTSKHRFYRPPAATPEGFWAIDFPPTPPESPASQ</sequence>
<name>A0A0G4GJ55_VITBC</name>
<proteinExistence type="predicted"/>
<feature type="region of interest" description="Disordered" evidence="4">
    <location>
        <begin position="1"/>
        <end position="26"/>
    </location>
</feature>
<feature type="compositionally biased region" description="Gly residues" evidence="4">
    <location>
        <begin position="356"/>
        <end position="386"/>
    </location>
</feature>
<evidence type="ECO:0000256" key="3">
    <source>
        <dbReference type="ARBA" id="ARBA00023242"/>
    </source>
</evidence>
<comment type="subcellular location">
    <subcellularLocation>
        <location evidence="1">Nucleus</location>
    </subcellularLocation>
</comment>
<dbReference type="GO" id="GO:0006281">
    <property type="term" value="P:DNA repair"/>
    <property type="evidence" value="ECO:0007669"/>
    <property type="project" value="InterPro"/>
</dbReference>
<feature type="compositionally biased region" description="Basic and acidic residues" evidence="4">
    <location>
        <begin position="1"/>
        <end position="12"/>
    </location>
</feature>
<evidence type="ECO:0000256" key="2">
    <source>
        <dbReference type="ARBA" id="ARBA00022763"/>
    </source>
</evidence>
<feature type="compositionally biased region" description="Low complexity" evidence="4">
    <location>
        <begin position="330"/>
        <end position="344"/>
    </location>
</feature>
<organism evidence="6 7">
    <name type="scientific">Vitrella brassicaformis (strain CCMP3155)</name>
    <dbReference type="NCBI Taxonomy" id="1169540"/>
    <lineage>
        <taxon>Eukaryota</taxon>
        <taxon>Sar</taxon>
        <taxon>Alveolata</taxon>
        <taxon>Colpodellida</taxon>
        <taxon>Vitrellaceae</taxon>
        <taxon>Vitrella</taxon>
    </lineage>
</organism>
<dbReference type="VEuPathDB" id="CryptoDB:Vbra_17934"/>
<feature type="region of interest" description="Disordered" evidence="4">
    <location>
        <begin position="53"/>
        <end position="386"/>
    </location>
</feature>
<evidence type="ECO:0000259" key="5">
    <source>
        <dbReference type="Pfam" id="PF08573"/>
    </source>
</evidence>
<evidence type="ECO:0000256" key="4">
    <source>
        <dbReference type="SAM" id="MobiDB-lite"/>
    </source>
</evidence>
<dbReference type="Proteomes" id="UP000041254">
    <property type="component" value="Unassembled WGS sequence"/>
</dbReference>
<feature type="compositionally biased region" description="Basic and acidic residues" evidence="4">
    <location>
        <begin position="124"/>
        <end position="141"/>
    </location>
</feature>
<evidence type="ECO:0000313" key="7">
    <source>
        <dbReference type="Proteomes" id="UP000041254"/>
    </source>
</evidence>
<reference evidence="6 7" key="1">
    <citation type="submission" date="2014-11" db="EMBL/GenBank/DDBJ databases">
        <authorList>
            <person name="Zhu J."/>
            <person name="Qi W."/>
            <person name="Song R."/>
        </authorList>
    </citation>
    <scope>NUCLEOTIDE SEQUENCE [LARGE SCALE GENOMIC DNA]</scope>
</reference>
<dbReference type="GO" id="GO:0005634">
    <property type="term" value="C:nucleus"/>
    <property type="evidence" value="ECO:0007669"/>
    <property type="project" value="UniProtKB-SubCell"/>
</dbReference>
<evidence type="ECO:0000313" key="6">
    <source>
        <dbReference type="EMBL" id="CEM29788.1"/>
    </source>
</evidence>
<dbReference type="EMBL" id="CDMY01000680">
    <property type="protein sequence ID" value="CEM29788.1"/>
    <property type="molecule type" value="Genomic_DNA"/>
</dbReference>
<feature type="compositionally biased region" description="Basic and acidic residues" evidence="4">
    <location>
        <begin position="206"/>
        <end position="217"/>
    </location>
</feature>
<feature type="compositionally biased region" description="Basic and acidic residues" evidence="4">
    <location>
        <begin position="276"/>
        <end position="286"/>
    </location>
</feature>
<dbReference type="InParanoid" id="A0A0G4GJ55"/>
<feature type="region of interest" description="Disordered" evidence="4">
    <location>
        <begin position="463"/>
        <end position="489"/>
    </location>
</feature>
<gene>
    <name evidence="6" type="ORF">Vbra_17934</name>
</gene>
<protein>
    <recommendedName>
        <fullName evidence="5">DNA endonuclease activator Ctp1 C-terminal domain-containing protein</fullName>
    </recommendedName>
</protein>
<keyword evidence="2" id="KW-0227">DNA damage</keyword>